<feature type="active site" description="Proton donor/acceptor" evidence="2">
    <location>
        <position position="204"/>
    </location>
</feature>
<dbReference type="GO" id="GO:0004341">
    <property type="term" value="F:gluconolactonase activity"/>
    <property type="evidence" value="ECO:0007669"/>
    <property type="project" value="TreeGrafter"/>
</dbReference>
<dbReference type="SUPFAM" id="SSF63829">
    <property type="entry name" value="Calcium-dependent phosphotriesterase"/>
    <property type="match status" value="1"/>
</dbReference>
<feature type="binding site" evidence="3">
    <location>
        <position position="126"/>
    </location>
    <ligand>
        <name>substrate</name>
    </ligand>
</feature>
<dbReference type="Gene3D" id="2.120.10.30">
    <property type="entry name" value="TolB, C-terminal domain"/>
    <property type="match status" value="1"/>
</dbReference>
<evidence type="ECO:0000259" key="4">
    <source>
        <dbReference type="Pfam" id="PF08450"/>
    </source>
</evidence>
<comment type="similarity">
    <text evidence="1">Belongs to the SMP-30/CGR1 family.</text>
</comment>
<dbReference type="GO" id="GO:0019853">
    <property type="term" value="P:L-ascorbic acid biosynthetic process"/>
    <property type="evidence" value="ECO:0007669"/>
    <property type="project" value="TreeGrafter"/>
</dbReference>
<dbReference type="PANTHER" id="PTHR10907">
    <property type="entry name" value="REGUCALCIN"/>
    <property type="match status" value="1"/>
</dbReference>
<evidence type="ECO:0000313" key="5">
    <source>
        <dbReference type="EMBL" id="PLR17889.1"/>
    </source>
</evidence>
<dbReference type="AlphaFoldDB" id="A0A2N5CVR2"/>
<dbReference type="PRINTS" id="PR01790">
    <property type="entry name" value="SMP30FAMILY"/>
</dbReference>
<dbReference type="PANTHER" id="PTHR10907:SF47">
    <property type="entry name" value="REGUCALCIN"/>
    <property type="match status" value="1"/>
</dbReference>
<keyword evidence="3" id="KW-0862">Zinc</keyword>
<name>A0A2N5CVR2_9CAUL</name>
<dbReference type="InterPro" id="IPR011042">
    <property type="entry name" value="6-blade_b-propeller_TolB-like"/>
</dbReference>
<feature type="binding site" evidence="3">
    <location>
        <position position="106"/>
    </location>
    <ligand>
        <name>substrate</name>
    </ligand>
</feature>
<dbReference type="EMBL" id="PJRQ01000015">
    <property type="protein sequence ID" value="PLR17889.1"/>
    <property type="molecule type" value="Genomic_DNA"/>
</dbReference>
<feature type="binding site" evidence="3">
    <location>
        <position position="204"/>
    </location>
    <ligand>
        <name>a divalent metal cation</name>
        <dbReference type="ChEBI" id="CHEBI:60240"/>
    </ligand>
</feature>
<evidence type="ECO:0000256" key="1">
    <source>
        <dbReference type="ARBA" id="ARBA00008853"/>
    </source>
</evidence>
<comment type="caution">
    <text evidence="5">The sequence shown here is derived from an EMBL/GenBank/DDBJ whole genome shotgun (WGS) entry which is preliminary data.</text>
</comment>
<dbReference type="Proteomes" id="UP000234483">
    <property type="component" value="Unassembled WGS sequence"/>
</dbReference>
<evidence type="ECO:0000313" key="6">
    <source>
        <dbReference type="Proteomes" id="UP000234483"/>
    </source>
</evidence>
<dbReference type="InterPro" id="IPR013658">
    <property type="entry name" value="SGL"/>
</dbReference>
<protein>
    <submittedName>
        <fullName evidence="5">Gluconolaconase</fullName>
    </submittedName>
</protein>
<accession>A0A2N5CVR2</accession>
<dbReference type="Pfam" id="PF08450">
    <property type="entry name" value="SGL"/>
    <property type="match status" value="1"/>
</dbReference>
<keyword evidence="3" id="KW-0479">Metal-binding</keyword>
<comment type="cofactor">
    <cofactor evidence="3">
        <name>Zn(2+)</name>
        <dbReference type="ChEBI" id="CHEBI:29105"/>
    </cofactor>
    <text evidence="3">Binds 1 divalent metal cation per subunit.</text>
</comment>
<feature type="binding site" evidence="3">
    <location>
        <position position="157"/>
    </location>
    <ligand>
        <name>a divalent metal cation</name>
        <dbReference type="ChEBI" id="CHEBI:60240"/>
    </ligand>
</feature>
<feature type="binding site" evidence="3">
    <location>
        <position position="108"/>
    </location>
    <ligand>
        <name>substrate</name>
    </ligand>
</feature>
<feature type="domain" description="SMP-30/Gluconolactonase/LRE-like region" evidence="4">
    <location>
        <begin position="19"/>
        <end position="263"/>
    </location>
</feature>
<organism evidence="5 6">
    <name type="scientific">Caulobacter flavus</name>
    <dbReference type="NCBI Taxonomy" id="1679497"/>
    <lineage>
        <taxon>Bacteria</taxon>
        <taxon>Pseudomonadati</taxon>
        <taxon>Pseudomonadota</taxon>
        <taxon>Alphaproteobacteria</taxon>
        <taxon>Caulobacterales</taxon>
        <taxon>Caulobacteraceae</taxon>
        <taxon>Caulobacter</taxon>
    </lineage>
</organism>
<gene>
    <name evidence="5" type="ORF">CFHF_08705</name>
</gene>
<evidence type="ECO:0000256" key="2">
    <source>
        <dbReference type="PIRSR" id="PIRSR605511-1"/>
    </source>
</evidence>
<feature type="binding site" evidence="3">
    <location>
        <position position="21"/>
    </location>
    <ligand>
        <name>a divalent metal cation</name>
        <dbReference type="ChEBI" id="CHEBI:60240"/>
    </ligand>
</feature>
<sequence length="305" mass="32838">MVVISSQQPAAIIAAGDVLGEGPVWDVHAGRLLWTDIQSRRLRAFAPATGAVETFAAPERIGSIALLPDESSRVVAAFETGLGLFDLSSGDVAWLHRVEADANGRRFNDGRVDRAGRFWAGTMVEDEAIRHRAEASVWRLDHAGDFAPHFGGVQIANGLAFSPDGKTAYFSDSPLQTIFAFDLDEDGTLSNRRVFAQVTDGYPDGATVDAEGCLWSARWAAGTVVRHAPDGRVLQTLRVPASQPTCVAFGGDDLRTLFVTSARDELSDDELVRQPHAGDVFAYDVTVPGLPEPRYTGAIRFASNV</sequence>
<dbReference type="InterPro" id="IPR005511">
    <property type="entry name" value="SMP-30"/>
</dbReference>
<evidence type="ECO:0000256" key="3">
    <source>
        <dbReference type="PIRSR" id="PIRSR605511-2"/>
    </source>
</evidence>
<dbReference type="GO" id="GO:0005509">
    <property type="term" value="F:calcium ion binding"/>
    <property type="evidence" value="ECO:0007669"/>
    <property type="project" value="TreeGrafter"/>
</dbReference>
<proteinExistence type="inferred from homology"/>
<reference evidence="5 6" key="1">
    <citation type="submission" date="2017-12" db="EMBL/GenBank/DDBJ databases">
        <title>The genome sequence of Caulobacter flavus CGMCC1 15093.</title>
        <authorList>
            <person name="Gao J."/>
            <person name="Mao X."/>
            <person name="Sun J."/>
        </authorList>
    </citation>
    <scope>NUCLEOTIDE SEQUENCE [LARGE SCALE GENOMIC DNA]</scope>
    <source>
        <strain evidence="5 6">CGMCC1 15093</strain>
    </source>
</reference>